<dbReference type="GO" id="GO:0046872">
    <property type="term" value="F:metal ion binding"/>
    <property type="evidence" value="ECO:0007669"/>
    <property type="project" value="UniProtKB-KW"/>
</dbReference>
<dbReference type="EMBL" id="ONZQ02000018">
    <property type="protein sequence ID" value="SPO07087.1"/>
    <property type="molecule type" value="Genomic_DNA"/>
</dbReference>
<feature type="domain" description="Tyrosinase copper-binding" evidence="6">
    <location>
        <begin position="232"/>
        <end position="243"/>
    </location>
</feature>
<evidence type="ECO:0000256" key="2">
    <source>
        <dbReference type="ARBA" id="ARBA00023008"/>
    </source>
</evidence>
<feature type="region of interest" description="Disordered" evidence="3">
    <location>
        <begin position="273"/>
        <end position="315"/>
    </location>
</feature>
<reference evidence="7" key="1">
    <citation type="submission" date="2018-03" db="EMBL/GenBank/DDBJ databases">
        <authorList>
            <person name="Guldener U."/>
        </authorList>
    </citation>
    <scope>NUCLEOTIDE SEQUENCE</scope>
</reference>
<organism evidence="7 8">
    <name type="scientific">Cephalotrichum gorgonifer</name>
    <dbReference type="NCBI Taxonomy" id="2041049"/>
    <lineage>
        <taxon>Eukaryota</taxon>
        <taxon>Fungi</taxon>
        <taxon>Dikarya</taxon>
        <taxon>Ascomycota</taxon>
        <taxon>Pezizomycotina</taxon>
        <taxon>Sordariomycetes</taxon>
        <taxon>Hypocreomycetidae</taxon>
        <taxon>Microascales</taxon>
        <taxon>Microascaceae</taxon>
        <taxon>Cephalotrichum</taxon>
    </lineage>
</organism>
<keyword evidence="2" id="KW-0186">Copper</keyword>
<evidence type="ECO:0000256" key="4">
    <source>
        <dbReference type="SAM" id="SignalP"/>
    </source>
</evidence>
<dbReference type="GO" id="GO:0016491">
    <property type="term" value="F:oxidoreductase activity"/>
    <property type="evidence" value="ECO:0007669"/>
    <property type="project" value="InterPro"/>
</dbReference>
<dbReference type="PROSITE" id="PS00498">
    <property type="entry name" value="TYROSINASE_2"/>
    <property type="match status" value="1"/>
</dbReference>
<keyword evidence="8" id="KW-1185">Reference proteome</keyword>
<dbReference type="Gene3D" id="1.10.1280.10">
    <property type="entry name" value="Di-copper center containing domain from catechol oxidase"/>
    <property type="match status" value="1"/>
</dbReference>
<evidence type="ECO:0000256" key="3">
    <source>
        <dbReference type="SAM" id="MobiDB-lite"/>
    </source>
</evidence>
<dbReference type="InterPro" id="IPR002227">
    <property type="entry name" value="Tyrosinase_Cu-bd"/>
</dbReference>
<feature type="signal peptide" evidence="4">
    <location>
        <begin position="1"/>
        <end position="18"/>
    </location>
</feature>
<name>A0AAE8N6H4_9PEZI</name>
<dbReference type="PANTHER" id="PTHR11474">
    <property type="entry name" value="TYROSINASE FAMILY MEMBER"/>
    <property type="match status" value="1"/>
</dbReference>
<evidence type="ECO:0000259" key="5">
    <source>
        <dbReference type="PROSITE" id="PS00497"/>
    </source>
</evidence>
<accession>A0AAE8N6H4</accession>
<evidence type="ECO:0000256" key="1">
    <source>
        <dbReference type="ARBA" id="ARBA00022723"/>
    </source>
</evidence>
<keyword evidence="1" id="KW-0479">Metal-binding</keyword>
<dbReference type="PRINTS" id="PR00092">
    <property type="entry name" value="TYROSINASE"/>
</dbReference>
<dbReference type="SUPFAM" id="SSF48056">
    <property type="entry name" value="Di-copper centre-containing domain"/>
    <property type="match status" value="1"/>
</dbReference>
<feature type="domain" description="Tyrosinase copper-binding" evidence="5">
    <location>
        <begin position="86"/>
        <end position="103"/>
    </location>
</feature>
<dbReference type="InterPro" id="IPR050316">
    <property type="entry name" value="Tyrosinase/Hemocyanin"/>
</dbReference>
<protein>
    <recommendedName>
        <fullName evidence="5 6">Tyrosinase copper-binding domain-containing protein</fullName>
    </recommendedName>
</protein>
<comment type="caution">
    <text evidence="7">The sequence shown here is derived from an EMBL/GenBank/DDBJ whole genome shotgun (WGS) entry which is preliminary data.</text>
</comment>
<dbReference type="Proteomes" id="UP001187682">
    <property type="component" value="Unassembled WGS sequence"/>
</dbReference>
<evidence type="ECO:0000313" key="8">
    <source>
        <dbReference type="Proteomes" id="UP001187682"/>
    </source>
</evidence>
<dbReference type="PROSITE" id="PS00497">
    <property type="entry name" value="TYROSINASE_1"/>
    <property type="match status" value="1"/>
</dbReference>
<evidence type="ECO:0000259" key="6">
    <source>
        <dbReference type="PROSITE" id="PS00498"/>
    </source>
</evidence>
<feature type="chain" id="PRO_5041939859" description="Tyrosinase copper-binding domain-containing protein" evidence="4">
    <location>
        <begin position="19"/>
        <end position="372"/>
    </location>
</feature>
<dbReference type="PANTHER" id="PTHR11474:SF126">
    <property type="entry name" value="TYROSINASE-LIKE PROTEIN TYR-1-RELATED"/>
    <property type="match status" value="1"/>
</dbReference>
<dbReference type="InterPro" id="IPR008922">
    <property type="entry name" value="Di-copper_centre_dom_sf"/>
</dbReference>
<sequence length="372" mass="38991">MMLAKFALLLAGAAISAAQEEPSAAPACKTISQRRAWHTLSDEEKTAYIDAELCLMAKEPTLGLNATKNKFEELQSAHQSQANIVHGVGAFLPFHRLLMHAHETYLRELCGYEGTQPYWDETFEAGKFSTSPIFDTVVGFGGNGVGDEGCIADGPFAGYNNSLGPGYLITDHCITRFVSDATSMSAQQQYLDACYEKQTFVEAWPCIEGRPHGAGHGGVGGLMLDPIASPGDPIFYLHHTWLDKVFWDWQALDLPARLTDIGGGNMPAAFGGFPGGGGPPGGGGGGFPGGDGGGLPGGGGGFPGGGAFPGGGGGFPSFEAMQPPEWLVQVPEGDPGDETTLDHILNMFGIIPNATIGEVMDIAGGLLCYEYV</sequence>
<proteinExistence type="predicted"/>
<keyword evidence="4" id="KW-0732">Signal</keyword>
<gene>
    <name evidence="7" type="ORF">DNG_09781</name>
</gene>
<dbReference type="AlphaFoldDB" id="A0AAE8N6H4"/>
<evidence type="ECO:0000313" key="7">
    <source>
        <dbReference type="EMBL" id="SPO07087.1"/>
    </source>
</evidence>
<dbReference type="Pfam" id="PF00264">
    <property type="entry name" value="Tyrosinase"/>
    <property type="match status" value="1"/>
</dbReference>